<evidence type="ECO:0000256" key="6">
    <source>
        <dbReference type="ARBA" id="ARBA00022692"/>
    </source>
</evidence>
<organism evidence="10 11">
    <name type="scientific">Photobacterium proteolyticum</name>
    <dbReference type="NCBI Taxonomy" id="1903952"/>
    <lineage>
        <taxon>Bacteria</taxon>
        <taxon>Pseudomonadati</taxon>
        <taxon>Pseudomonadota</taxon>
        <taxon>Gammaproteobacteria</taxon>
        <taxon>Vibrionales</taxon>
        <taxon>Vibrionaceae</taxon>
        <taxon>Photobacterium</taxon>
    </lineage>
</organism>
<accession>A0A1Q9GBK9</accession>
<comment type="caution">
    <text evidence="10">The sequence shown here is derived from an EMBL/GenBank/DDBJ whole genome shotgun (WGS) entry which is preliminary data.</text>
</comment>
<keyword evidence="4" id="KW-1003">Cell membrane</keyword>
<dbReference type="SUPFAM" id="SSF82714">
    <property type="entry name" value="Multidrug efflux transporter AcrB TolC docking domain, DN and DC subdomains"/>
    <property type="match status" value="2"/>
</dbReference>
<evidence type="ECO:0000256" key="3">
    <source>
        <dbReference type="ARBA" id="ARBA00022448"/>
    </source>
</evidence>
<dbReference type="GO" id="GO:0005886">
    <property type="term" value="C:plasma membrane"/>
    <property type="evidence" value="ECO:0007669"/>
    <property type="project" value="UniProtKB-SubCell"/>
</dbReference>
<evidence type="ECO:0000313" key="11">
    <source>
        <dbReference type="Proteomes" id="UP000186905"/>
    </source>
</evidence>
<dbReference type="Proteomes" id="UP000186905">
    <property type="component" value="Unassembled WGS sequence"/>
</dbReference>
<feature type="transmembrane region" description="Helical" evidence="9">
    <location>
        <begin position="933"/>
        <end position="957"/>
    </location>
</feature>
<dbReference type="Gene3D" id="3.30.70.1440">
    <property type="entry name" value="Multidrug efflux transporter AcrB pore domain"/>
    <property type="match status" value="1"/>
</dbReference>
<comment type="subcellular location">
    <subcellularLocation>
        <location evidence="1 9">Cell inner membrane</location>
        <topology evidence="1 9">Multi-pass membrane protein</topology>
    </subcellularLocation>
</comment>
<feature type="transmembrane region" description="Helical" evidence="9">
    <location>
        <begin position="880"/>
        <end position="898"/>
    </location>
</feature>
<evidence type="ECO:0000256" key="5">
    <source>
        <dbReference type="ARBA" id="ARBA00022519"/>
    </source>
</evidence>
<keyword evidence="3 9" id="KW-0813">Transport</keyword>
<dbReference type="AlphaFoldDB" id="A0A1Q9GBK9"/>
<dbReference type="OrthoDB" id="9757904at2"/>
<gene>
    <name evidence="10" type="ORF">BIT28_24000</name>
</gene>
<dbReference type="EMBL" id="MJIL01000093">
    <property type="protein sequence ID" value="OLQ71725.1"/>
    <property type="molecule type" value="Genomic_DNA"/>
</dbReference>
<feature type="transmembrane region" description="Helical" evidence="9">
    <location>
        <begin position="542"/>
        <end position="565"/>
    </location>
</feature>
<evidence type="ECO:0000256" key="4">
    <source>
        <dbReference type="ARBA" id="ARBA00022475"/>
    </source>
</evidence>
<dbReference type="GO" id="GO:0042910">
    <property type="term" value="F:xenobiotic transmembrane transporter activity"/>
    <property type="evidence" value="ECO:0007669"/>
    <property type="project" value="TreeGrafter"/>
</dbReference>
<feature type="transmembrane region" description="Helical" evidence="9">
    <location>
        <begin position="368"/>
        <end position="388"/>
    </location>
</feature>
<keyword evidence="5 9" id="KW-0997">Cell inner membrane</keyword>
<keyword evidence="11" id="KW-1185">Reference proteome</keyword>
<evidence type="ECO:0000256" key="9">
    <source>
        <dbReference type="RuleBase" id="RU364070"/>
    </source>
</evidence>
<evidence type="ECO:0000313" key="10">
    <source>
        <dbReference type="EMBL" id="OLQ71725.1"/>
    </source>
</evidence>
<feature type="transmembrane region" description="Helical" evidence="9">
    <location>
        <begin position="439"/>
        <end position="459"/>
    </location>
</feature>
<dbReference type="SUPFAM" id="SSF82866">
    <property type="entry name" value="Multidrug efflux transporter AcrB transmembrane domain"/>
    <property type="match status" value="2"/>
</dbReference>
<dbReference type="GO" id="GO:0015562">
    <property type="term" value="F:efflux transmembrane transporter activity"/>
    <property type="evidence" value="ECO:0007669"/>
    <property type="project" value="InterPro"/>
</dbReference>
<dbReference type="SUPFAM" id="SSF82693">
    <property type="entry name" value="Multidrug efflux transporter AcrB pore domain, PN1, PN2, PC1 and PC2 subdomains"/>
    <property type="match status" value="4"/>
</dbReference>
<feature type="transmembrane region" description="Helical" evidence="9">
    <location>
        <begin position="341"/>
        <end position="361"/>
    </location>
</feature>
<evidence type="ECO:0000256" key="2">
    <source>
        <dbReference type="ARBA" id="ARBA00010942"/>
    </source>
</evidence>
<dbReference type="RefSeq" id="WP_075767300.1">
    <property type="nucleotide sequence ID" value="NZ_MJIL01000093.1"/>
</dbReference>
<dbReference type="NCBIfam" id="TIGR00915">
    <property type="entry name" value="2A0602"/>
    <property type="match status" value="1"/>
</dbReference>
<feature type="transmembrane region" description="Helical" evidence="9">
    <location>
        <begin position="905"/>
        <end position="927"/>
    </location>
</feature>
<dbReference type="NCBIfam" id="NF000282">
    <property type="entry name" value="RND_permease_1"/>
    <property type="match status" value="1"/>
</dbReference>
<dbReference type="STRING" id="1903952.BIT28_24000"/>
<feature type="transmembrane region" description="Helical" evidence="9">
    <location>
        <begin position="1010"/>
        <end position="1036"/>
    </location>
</feature>
<comment type="similarity">
    <text evidence="2 9">Belongs to the resistance-nodulation-cell division (RND) (TC 2.A.6) family.</text>
</comment>
<dbReference type="GO" id="GO:0009636">
    <property type="term" value="P:response to toxic substance"/>
    <property type="evidence" value="ECO:0007669"/>
    <property type="project" value="UniProtKB-ARBA"/>
</dbReference>
<dbReference type="FunFam" id="1.20.1640.10:FF:000001">
    <property type="entry name" value="Efflux pump membrane transporter"/>
    <property type="match status" value="1"/>
</dbReference>
<dbReference type="PANTHER" id="PTHR32063">
    <property type="match status" value="1"/>
</dbReference>
<feature type="transmembrane region" description="Helical" evidence="9">
    <location>
        <begin position="978"/>
        <end position="998"/>
    </location>
</feature>
<dbReference type="InterPro" id="IPR004764">
    <property type="entry name" value="MdtF-like"/>
</dbReference>
<evidence type="ECO:0000256" key="1">
    <source>
        <dbReference type="ARBA" id="ARBA00004429"/>
    </source>
</evidence>
<dbReference type="Pfam" id="PF00873">
    <property type="entry name" value="ACR_tran"/>
    <property type="match status" value="1"/>
</dbReference>
<feature type="transmembrane region" description="Helical" evidence="9">
    <location>
        <begin position="394"/>
        <end position="418"/>
    </location>
</feature>
<proteinExistence type="inferred from homology"/>
<name>A0A1Q9GBK9_9GAMM</name>
<protein>
    <recommendedName>
        <fullName evidence="9">Efflux pump membrane transporter</fullName>
    </recommendedName>
</protein>
<feature type="transmembrane region" description="Helical" evidence="9">
    <location>
        <begin position="471"/>
        <end position="498"/>
    </location>
</feature>
<dbReference type="InterPro" id="IPR027463">
    <property type="entry name" value="AcrB_DN_DC_subdom"/>
</dbReference>
<evidence type="ECO:0000256" key="8">
    <source>
        <dbReference type="ARBA" id="ARBA00023136"/>
    </source>
</evidence>
<dbReference type="Gene3D" id="3.30.70.1320">
    <property type="entry name" value="Multidrug efflux transporter AcrB pore domain like"/>
    <property type="match status" value="1"/>
</dbReference>
<dbReference type="Gene3D" id="1.20.1640.10">
    <property type="entry name" value="Multidrug efflux transporter AcrB transmembrane domain"/>
    <property type="match status" value="2"/>
</dbReference>
<keyword evidence="6 9" id="KW-0812">Transmembrane</keyword>
<sequence length="1063" mass="115070">MKFSQFFISRPIFAGVISLMIMIAGAIAVFQLPVTEYPEVVPPTVVVTASYPGANPTVIGDTVATPLEQAINGTEGMLYMSSQATSDGNLSLTVTFELGTDIDDAQVLVQNRVARALPRLPQEVQRLGVVTEKSSPDLTMVVHLTSPDDSHDMLYLSNYANLNVKDELARVEGVGSVRLFGASEYSMRIWLDPPKLAALNMTAMDVVNAIREQNQQAAAGSLGAQPTAENNFQLLINLKGRLSTEDEFRNIVIKVGEQGQIVRLSDVARVELGANSYSLRSLLDNKHAVAIPIFQRPGSNAIEISDGVRAKMAELKENFPQGVDYSIVYDPTVFVRGSIDAVVKTLFEALLLVVVVVVLFLQNWRAAIIPLAAVPVSLIGTFAIMHGLGFSLNALSLFGLVLAIGIVVDDAIVVVENVERNIENGLPPVAASRQAMKEVTGPIIATTLVLAAVFIPTAFMSGLTGQFYRQFALTITISTVISALNSLTLSPALSALLLRSKTAPKDGLSKLIDWLFGRWLFVPFNRFFEWGSNAYSGTVKRVIRGAGIVMVLYAGLLALTGYQFVETPTGYVPSQDKQYLVAFAQLPDASSLDRTEDVIREMSSIALAHPGVESSVAFPGLNINGFTNSPSSGVVFVTLKPFAERQEEHLSGNAIAWALNGKFSSIQDAFIAIFPPPPVNGLGNIGGFRLQIQDKGNLGYEELYAVTQQVIMKAWQAPELTGAFTSFQVNTPQIDVEVNREKAKMQGVSVDDIFATMQINLGSLYVNDFNKFGRNYQVNVQSQDSFRQEPEQIAQLKVRNASGDMIPLGSFISVHHSAGPDRVMHYNGFTTAEVNASPAPGFSSGQAQAAMEKILAETLPHGMSYEWTELTYQQQLAGNTAMYVFPLVVLLVFLVLAAQYESLSLPLAIILIVPMTLLSAITGVIIYGGDNNIFTQIGFIVLVGLATKNAILIVEFAREKEHEGFTVREAILEASHQRLRPILMTSIAFIMGVLPMVISTGAGAEMRQAMGVAVFSGMIGVTIFGLLLTPVFYVLIRKYLGRASLNKVEAKSHVGPDGVIEAS</sequence>
<feature type="transmembrane region" description="Helical" evidence="9">
    <location>
        <begin position="12"/>
        <end position="34"/>
    </location>
</feature>
<keyword evidence="7 9" id="KW-1133">Transmembrane helix</keyword>
<dbReference type="PANTHER" id="PTHR32063:SF11">
    <property type="entry name" value="CATION OR DRUG EFFLUX SYSTEM PROTEIN"/>
    <property type="match status" value="1"/>
</dbReference>
<dbReference type="FunFam" id="3.30.70.1430:FF:000001">
    <property type="entry name" value="Efflux pump membrane transporter"/>
    <property type="match status" value="1"/>
</dbReference>
<keyword evidence="8 9" id="KW-0472">Membrane</keyword>
<dbReference type="InterPro" id="IPR001036">
    <property type="entry name" value="Acrflvin-R"/>
</dbReference>
<evidence type="ECO:0000256" key="7">
    <source>
        <dbReference type="ARBA" id="ARBA00022989"/>
    </source>
</evidence>
<dbReference type="Gene3D" id="3.30.2090.10">
    <property type="entry name" value="Multidrug efflux transporter AcrB TolC docking domain, DN and DC subdomains"/>
    <property type="match status" value="2"/>
</dbReference>
<reference evidence="10 11" key="1">
    <citation type="submission" date="2016-09" db="EMBL/GenBank/DDBJ databases">
        <title>Photobacterium proteolyticum sp. nov. a protease producing bacterium isolated from ocean sediments of Laizhou Bay.</title>
        <authorList>
            <person name="Li Y."/>
        </authorList>
    </citation>
    <scope>NUCLEOTIDE SEQUENCE [LARGE SCALE GENOMIC DNA]</scope>
    <source>
        <strain evidence="10 11">13-12</strain>
    </source>
</reference>
<dbReference type="Gene3D" id="3.30.70.1430">
    <property type="entry name" value="Multidrug efflux transporter AcrB pore domain"/>
    <property type="match status" value="2"/>
</dbReference>
<dbReference type="PRINTS" id="PR00702">
    <property type="entry name" value="ACRIFLAVINRP"/>
</dbReference>